<dbReference type="PANTHER" id="PTHR33939">
    <property type="entry name" value="PROTEIN CBG22215"/>
    <property type="match status" value="1"/>
</dbReference>
<proteinExistence type="predicted"/>
<protein>
    <submittedName>
        <fullName evidence="1">Uncharacterized protein LOC114337827</fullName>
    </submittedName>
</protein>
<organism evidence="1">
    <name type="scientific">Diabrotica virgifera virgifera</name>
    <name type="common">western corn rootworm</name>
    <dbReference type="NCBI Taxonomy" id="50390"/>
    <lineage>
        <taxon>Eukaryota</taxon>
        <taxon>Metazoa</taxon>
        <taxon>Ecdysozoa</taxon>
        <taxon>Arthropoda</taxon>
        <taxon>Hexapoda</taxon>
        <taxon>Insecta</taxon>
        <taxon>Pterygota</taxon>
        <taxon>Neoptera</taxon>
        <taxon>Endopterygota</taxon>
        <taxon>Coleoptera</taxon>
        <taxon>Polyphaga</taxon>
        <taxon>Cucujiformia</taxon>
        <taxon>Chrysomeloidea</taxon>
        <taxon>Chrysomelidae</taxon>
        <taxon>Galerucinae</taxon>
        <taxon>Diabroticina</taxon>
        <taxon>Diabroticites</taxon>
        <taxon>Diabrotica</taxon>
    </lineage>
</organism>
<reference evidence="1" key="1">
    <citation type="submission" date="2025-08" db="UniProtKB">
        <authorList>
            <consortium name="RefSeq"/>
        </authorList>
    </citation>
    <scope>IDENTIFICATION</scope>
    <source>
        <tissue evidence="1">Whole insect</tissue>
    </source>
</reference>
<dbReference type="InParanoid" id="A0A6P7GGG4"/>
<sequence length="336" mass="38756">MIVHHNLLAPYEGDHDVDEEVEVNQVREIPDLTFEEFMGAYGGTGKARHGVTIEEKRDLLALPDDYSLAHTIPASIKDARGRLDREYSSKISEVGEASAKCKTRVHLSDDAKEIIRNVYQTLKEDNPNPEDGKFLIKTTSRLTRMPYTTVWKIVTNRIQPRKKRSDFSTHKAVNEKDAEVIRRAIYNFYSKNLVPTLSMIYDQLVKDYSITYLPSTLSRFLNHIGFRYKKINKRSSIMDSPRLIKWRNEYLDAISKFRDEGRPIFYLDETWFDTHDTAQKGWTDDSIKCAPNYPINRGQRINILNIGSKTGWLGGDSFLLSPQLAVAYNHHIAKVQ</sequence>
<dbReference type="AlphaFoldDB" id="A0A6P7GGG4"/>
<dbReference type="RefSeq" id="XP_028144163.1">
    <property type="nucleotide sequence ID" value="XM_028288362.1"/>
</dbReference>
<name>A0A6P7GGG4_DIAVI</name>
<dbReference type="PANTHER" id="PTHR33939:SF1">
    <property type="entry name" value="DUF4371 DOMAIN-CONTAINING PROTEIN"/>
    <property type="match status" value="1"/>
</dbReference>
<gene>
    <name evidence="1" type="primary">LOC114337827</name>
</gene>
<accession>A0A6P7GGG4</accession>
<evidence type="ECO:0000313" key="1">
    <source>
        <dbReference type="RefSeq" id="XP_028144163.1"/>
    </source>
</evidence>